<evidence type="ECO:0000256" key="6">
    <source>
        <dbReference type="ARBA" id="ARBA00023295"/>
    </source>
</evidence>
<organism evidence="11 12">
    <name type="scientific">Panicum virgatum</name>
    <name type="common">Blackwell switchgrass</name>
    <dbReference type="NCBI Taxonomy" id="38727"/>
    <lineage>
        <taxon>Eukaryota</taxon>
        <taxon>Viridiplantae</taxon>
        <taxon>Streptophyta</taxon>
        <taxon>Embryophyta</taxon>
        <taxon>Tracheophyta</taxon>
        <taxon>Spermatophyta</taxon>
        <taxon>Magnoliopsida</taxon>
        <taxon>Liliopsida</taxon>
        <taxon>Poales</taxon>
        <taxon>Poaceae</taxon>
        <taxon>PACMAD clade</taxon>
        <taxon>Panicoideae</taxon>
        <taxon>Panicodae</taxon>
        <taxon>Paniceae</taxon>
        <taxon>Panicinae</taxon>
        <taxon>Panicum</taxon>
        <taxon>Panicum sect. Hiantes</taxon>
    </lineage>
</organism>
<evidence type="ECO:0000313" key="12">
    <source>
        <dbReference type="Proteomes" id="UP000823388"/>
    </source>
</evidence>
<dbReference type="AlphaFoldDB" id="A0A8T0RFR0"/>
<dbReference type="Proteomes" id="UP000823388">
    <property type="component" value="Chromosome 6K"/>
</dbReference>
<evidence type="ECO:0000256" key="7">
    <source>
        <dbReference type="ARBA" id="ARBA00023326"/>
    </source>
</evidence>
<keyword evidence="5 8" id="KW-0119">Carbohydrate metabolism</keyword>
<keyword evidence="4 9" id="KW-0136">Cellulose degradation</keyword>
<keyword evidence="12" id="KW-1185">Reference proteome</keyword>
<dbReference type="GO" id="GO:0008810">
    <property type="term" value="F:cellulase activity"/>
    <property type="evidence" value="ECO:0007669"/>
    <property type="project" value="UniProtKB-EC"/>
</dbReference>
<evidence type="ECO:0000256" key="1">
    <source>
        <dbReference type="ARBA" id="ARBA00000966"/>
    </source>
</evidence>
<evidence type="ECO:0000256" key="5">
    <source>
        <dbReference type="ARBA" id="ARBA00023277"/>
    </source>
</evidence>
<feature type="signal peptide" evidence="9">
    <location>
        <begin position="1"/>
        <end position="30"/>
    </location>
</feature>
<dbReference type="PROSITE" id="PS00592">
    <property type="entry name" value="GH9_2"/>
    <property type="match status" value="1"/>
</dbReference>
<dbReference type="InterPro" id="IPR008928">
    <property type="entry name" value="6-hairpin_glycosidase_sf"/>
</dbReference>
<reference evidence="11" key="1">
    <citation type="submission" date="2020-05" db="EMBL/GenBank/DDBJ databases">
        <title>WGS assembly of Panicum virgatum.</title>
        <authorList>
            <person name="Lovell J.T."/>
            <person name="Jenkins J."/>
            <person name="Shu S."/>
            <person name="Juenger T.E."/>
            <person name="Schmutz J."/>
        </authorList>
    </citation>
    <scope>NUCLEOTIDE SEQUENCE</scope>
    <source>
        <strain evidence="11">AP13</strain>
    </source>
</reference>
<evidence type="ECO:0000256" key="2">
    <source>
        <dbReference type="ARBA" id="ARBA00007072"/>
    </source>
</evidence>
<evidence type="ECO:0000256" key="3">
    <source>
        <dbReference type="ARBA" id="ARBA00022801"/>
    </source>
</evidence>
<dbReference type="PANTHER" id="PTHR22298">
    <property type="entry name" value="ENDO-1,4-BETA-GLUCANASE"/>
    <property type="match status" value="1"/>
</dbReference>
<dbReference type="Gene3D" id="1.50.10.10">
    <property type="match status" value="1"/>
</dbReference>
<dbReference type="InterPro" id="IPR001701">
    <property type="entry name" value="Glyco_hydro_9"/>
</dbReference>
<dbReference type="InterPro" id="IPR012341">
    <property type="entry name" value="6hp_glycosidase-like_sf"/>
</dbReference>
<protein>
    <recommendedName>
        <fullName evidence="9">Endoglucanase</fullName>
        <ecNumber evidence="9">3.2.1.4</ecNumber>
    </recommendedName>
</protein>
<accession>A0A8T0RFR0</accession>
<dbReference type="SUPFAM" id="SSF48208">
    <property type="entry name" value="Six-hairpin glycosidases"/>
    <property type="match status" value="1"/>
</dbReference>
<keyword evidence="9" id="KW-0732">Signal</keyword>
<comment type="caution">
    <text evidence="11">The sequence shown here is derived from an EMBL/GenBank/DDBJ whole genome shotgun (WGS) entry which is preliminary data.</text>
</comment>
<dbReference type="EMBL" id="CM029047">
    <property type="protein sequence ID" value="KAG2583958.1"/>
    <property type="molecule type" value="Genomic_DNA"/>
</dbReference>
<evidence type="ECO:0000313" key="11">
    <source>
        <dbReference type="EMBL" id="KAG2583958.1"/>
    </source>
</evidence>
<keyword evidence="3 8" id="KW-0378">Hydrolase</keyword>
<feature type="domain" description="Glycoside hydrolase family 9" evidence="10">
    <location>
        <begin position="45"/>
        <end position="509"/>
    </location>
</feature>
<dbReference type="FunFam" id="1.50.10.10:FF:000020">
    <property type="entry name" value="Endoglucanase"/>
    <property type="match status" value="1"/>
</dbReference>
<dbReference type="EC" id="3.2.1.4" evidence="9"/>
<dbReference type="Pfam" id="PF00759">
    <property type="entry name" value="Glyco_hydro_9"/>
    <property type="match status" value="1"/>
</dbReference>
<keyword evidence="7 8" id="KW-0624">Polysaccharide degradation</keyword>
<feature type="chain" id="PRO_5035969654" description="Endoglucanase" evidence="9">
    <location>
        <begin position="31"/>
        <end position="522"/>
    </location>
</feature>
<dbReference type="InterPro" id="IPR018221">
    <property type="entry name" value="Glyco_hydro_9_His_AS"/>
</dbReference>
<evidence type="ECO:0000256" key="9">
    <source>
        <dbReference type="RuleBase" id="RU361166"/>
    </source>
</evidence>
<name>A0A8T0RFR0_PANVG</name>
<dbReference type="GO" id="GO:0030245">
    <property type="term" value="P:cellulose catabolic process"/>
    <property type="evidence" value="ECO:0007669"/>
    <property type="project" value="UniProtKB-KW"/>
</dbReference>
<proteinExistence type="inferred from homology"/>
<evidence type="ECO:0000259" key="10">
    <source>
        <dbReference type="Pfam" id="PF00759"/>
    </source>
</evidence>
<evidence type="ECO:0000256" key="8">
    <source>
        <dbReference type="PROSITE-ProRule" id="PRU10059"/>
    </source>
</evidence>
<comment type="similarity">
    <text evidence="2 8 9">Belongs to the glycosyl hydrolase 9 (cellulase E) family.</text>
</comment>
<evidence type="ECO:0000256" key="4">
    <source>
        <dbReference type="ARBA" id="ARBA00023001"/>
    </source>
</evidence>
<comment type="catalytic activity">
    <reaction evidence="1 9">
        <text>Endohydrolysis of (1-&gt;4)-beta-D-glucosidic linkages in cellulose, lichenin and cereal beta-D-glucans.</text>
        <dbReference type="EC" id="3.2.1.4"/>
    </reaction>
</comment>
<gene>
    <name evidence="11" type="ORF">PVAP13_6KG254400</name>
</gene>
<dbReference type="OrthoDB" id="10257085at2759"/>
<keyword evidence="6 8" id="KW-0326">Glycosidase</keyword>
<feature type="active site" evidence="8">
    <location>
        <position position="436"/>
    </location>
</feature>
<sequence>MARGGGGIKTTLASLCSAVVLTMMFQLAAAAGGGGHGAGSSSFDYKRALHSSLLYFEAQRSGHLPYNQRVRWRGHSGLADGLQQGVDLVGGYYDAGDNVKFGLPMAFTVTMLSWSAAEFGAEVAAAGEWRHLLETIKWGTDYLVKAHAEPDVLWAEVGDGDTDHYCWQRPEDMTTSRQAYKVDRENPGSDLAGETAAAMAAASIVFRRSDSRYSDLLLRHAEQLFEFGDRYRGKYDASVGEAWRYYASVSGYGDEMLWAALWLHRATGRAEYLDYAVAMADEFGGTTWAITEFSWDVKYAGLQILAAKLLLEGRHRPEHRATLEQYRSKAEHYLCACLGKNGAAGNVNRTAGGMLFVRQWNNLQYVTNAAFLLTAYSRYLTASGASAAALRCPGGAAGAGELVALARAQAEYVLGANPAGMSYMVGYGRRFPRRVHHRAASIVSHRADGGFVGCVQGYDLWFRRPGANPNVVVGAIVGGPDHRDRFSDRRSNYMQTEACTYNTAPMVGVFAHLHSQGARERK</sequence>